<feature type="transmembrane region" description="Helical" evidence="7">
    <location>
        <begin position="21"/>
        <end position="44"/>
    </location>
</feature>
<proteinExistence type="inferred from homology"/>
<evidence type="ECO:0000256" key="4">
    <source>
        <dbReference type="ARBA" id="ARBA00023136"/>
    </source>
</evidence>
<dbReference type="GO" id="GO:0009252">
    <property type="term" value="P:peptidoglycan biosynthetic process"/>
    <property type="evidence" value="ECO:0007669"/>
    <property type="project" value="UniProtKB-UniRule"/>
</dbReference>
<evidence type="ECO:0000313" key="8">
    <source>
        <dbReference type="EMBL" id="AYF92579.1"/>
    </source>
</evidence>
<evidence type="ECO:0000313" key="9">
    <source>
        <dbReference type="Proteomes" id="UP000272003"/>
    </source>
</evidence>
<evidence type="ECO:0000256" key="6">
    <source>
        <dbReference type="ARBA" id="ARBA00023316"/>
    </source>
</evidence>
<accession>A0A387ATA2</accession>
<reference evidence="8 9" key="1">
    <citation type="submission" date="2018-09" db="EMBL/GenBank/DDBJ databases">
        <title>Genome sequencing of strain BHWM-4.</title>
        <authorList>
            <person name="Heo J."/>
            <person name="Kim S.-J."/>
            <person name="Kwon S.-W."/>
        </authorList>
    </citation>
    <scope>NUCLEOTIDE SEQUENCE [LARGE SCALE GENOMIC DNA]</scope>
    <source>
        <strain evidence="8 9">BHWM-4</strain>
    </source>
</reference>
<evidence type="ECO:0000256" key="3">
    <source>
        <dbReference type="ARBA" id="ARBA00022989"/>
    </source>
</evidence>
<dbReference type="EC" id="4.2.2.29" evidence="7"/>
<dbReference type="InterPro" id="IPR003770">
    <property type="entry name" value="MLTG-like"/>
</dbReference>
<keyword evidence="9" id="KW-1185">Reference proteome</keyword>
<gene>
    <name evidence="7 8" type="primary">mltG</name>
    <name evidence="8" type="ORF">D7I45_03365</name>
</gene>
<keyword evidence="6 7" id="KW-0961">Cell wall biogenesis/degradation</keyword>
<comment type="subcellular location">
    <subcellularLocation>
        <location evidence="7">Cell membrane</location>
        <topology evidence="7">Single-pass membrane protein</topology>
    </subcellularLocation>
</comment>
<dbReference type="PANTHER" id="PTHR30518">
    <property type="entry name" value="ENDOLYTIC MUREIN TRANSGLYCOSYLASE"/>
    <property type="match status" value="1"/>
</dbReference>
<keyword evidence="3 7" id="KW-1133">Transmembrane helix</keyword>
<dbReference type="Pfam" id="PF02618">
    <property type="entry name" value="YceG"/>
    <property type="match status" value="1"/>
</dbReference>
<dbReference type="OrthoDB" id="9814591at2"/>
<dbReference type="KEGG" id="abom:D7I45_03365"/>
<keyword evidence="4 7" id="KW-0472">Membrane</keyword>
<keyword evidence="5 7" id="KW-0456">Lyase</keyword>
<evidence type="ECO:0000256" key="5">
    <source>
        <dbReference type="ARBA" id="ARBA00023239"/>
    </source>
</evidence>
<dbReference type="NCBIfam" id="TIGR00247">
    <property type="entry name" value="endolytic transglycosylase MltG"/>
    <property type="match status" value="1"/>
</dbReference>
<name>A0A387ATA2_9LACO</name>
<comment type="function">
    <text evidence="7">Functions as a peptidoglycan terminase that cleaves nascent peptidoglycan strands endolytically to terminate their elongation.</text>
</comment>
<keyword evidence="1 7" id="KW-1003">Cell membrane</keyword>
<dbReference type="AlphaFoldDB" id="A0A387ATA2"/>
<dbReference type="EMBL" id="CP032626">
    <property type="protein sequence ID" value="AYF92579.1"/>
    <property type="molecule type" value="Genomic_DNA"/>
</dbReference>
<dbReference type="RefSeq" id="WP_120784347.1">
    <property type="nucleotide sequence ID" value="NZ_CP032626.1"/>
</dbReference>
<sequence>MGVDKSSNDFEEKRTNLGKKIFLSIIAILLVLGVCIFIFGHQYLKESLKPLNPNNKSVIQVKIPMGASDKKIGSILQDKKIVKSGMVFNYYVNSNHYSDLKAGYYELSPSMSLKAIANKLRSGGSDQPLQGVYGRLLVREGDNINDIANTVEKRSRYSSDDFKKLMVNKDFLNSLKKKYPKLLASAFKSKKNKYVLEGYLYPATYNSQNNVSLKTIVEQMVGKTNQELKPYFKKIKSKSLTINQALTLASFVESQHVSKDNGQKIAGVLYNRYNNDLPLEVKSSVMYANNKDSQKELVKKDYKNKSAYNLFIYKGLGPGPIGNPTITSLSAILNPKDMDKGYLVYKVNAKNKKVNYYSYSMSSN</sequence>
<dbReference type="PANTHER" id="PTHR30518:SF2">
    <property type="entry name" value="ENDOLYTIC MUREIN TRANSGLYCOSYLASE"/>
    <property type="match status" value="1"/>
</dbReference>
<protein>
    <recommendedName>
        <fullName evidence="7">Endolytic murein transglycosylase</fullName>
        <ecNumber evidence="7">4.2.2.29</ecNumber>
    </recommendedName>
    <alternativeName>
        <fullName evidence="7">Peptidoglycan lytic transglycosylase</fullName>
    </alternativeName>
    <alternativeName>
        <fullName evidence="7">Peptidoglycan polymerization terminase</fullName>
    </alternativeName>
</protein>
<dbReference type="GO" id="GO:0008932">
    <property type="term" value="F:lytic endotransglycosylase activity"/>
    <property type="evidence" value="ECO:0007669"/>
    <property type="project" value="UniProtKB-UniRule"/>
</dbReference>
<comment type="caution">
    <text evidence="7">Lacks conserved residue(s) required for the propagation of feature annotation.</text>
</comment>
<organism evidence="8 9">
    <name type="scientific">Apilactobacillus bombintestini</name>
    <dbReference type="NCBI Taxonomy" id="2419772"/>
    <lineage>
        <taxon>Bacteria</taxon>
        <taxon>Bacillati</taxon>
        <taxon>Bacillota</taxon>
        <taxon>Bacilli</taxon>
        <taxon>Lactobacillales</taxon>
        <taxon>Lactobacillaceae</taxon>
        <taxon>Apilactobacillus</taxon>
    </lineage>
</organism>
<evidence type="ECO:0000256" key="1">
    <source>
        <dbReference type="ARBA" id="ARBA00022475"/>
    </source>
</evidence>
<comment type="catalytic activity">
    <reaction evidence="7">
        <text>a peptidoglycan chain = a peptidoglycan chain with N-acetyl-1,6-anhydromuramyl-[peptide] at the reducing end + a peptidoglycan chain with N-acetylglucosamine at the non-reducing end.</text>
        <dbReference type="EC" id="4.2.2.29"/>
    </reaction>
</comment>
<dbReference type="HAMAP" id="MF_02065">
    <property type="entry name" value="MltG"/>
    <property type="match status" value="1"/>
</dbReference>
<evidence type="ECO:0000256" key="7">
    <source>
        <dbReference type="HAMAP-Rule" id="MF_02065"/>
    </source>
</evidence>
<dbReference type="Gene3D" id="3.30.1490.480">
    <property type="entry name" value="Endolytic murein transglycosylase"/>
    <property type="match status" value="1"/>
</dbReference>
<dbReference type="GO" id="GO:0071555">
    <property type="term" value="P:cell wall organization"/>
    <property type="evidence" value="ECO:0007669"/>
    <property type="project" value="UniProtKB-KW"/>
</dbReference>
<dbReference type="GO" id="GO:0005886">
    <property type="term" value="C:plasma membrane"/>
    <property type="evidence" value="ECO:0007669"/>
    <property type="project" value="UniProtKB-SubCell"/>
</dbReference>
<comment type="similarity">
    <text evidence="7">Belongs to the transglycosylase MltG family.</text>
</comment>
<evidence type="ECO:0000256" key="2">
    <source>
        <dbReference type="ARBA" id="ARBA00022692"/>
    </source>
</evidence>
<keyword evidence="2 7" id="KW-0812">Transmembrane</keyword>
<dbReference type="Proteomes" id="UP000272003">
    <property type="component" value="Chromosome"/>
</dbReference>